<organism evidence="2 3">
    <name type="scientific">Portunus trituberculatus</name>
    <name type="common">Swimming crab</name>
    <name type="synonym">Neptunus trituberculatus</name>
    <dbReference type="NCBI Taxonomy" id="210409"/>
    <lineage>
        <taxon>Eukaryota</taxon>
        <taxon>Metazoa</taxon>
        <taxon>Ecdysozoa</taxon>
        <taxon>Arthropoda</taxon>
        <taxon>Crustacea</taxon>
        <taxon>Multicrustacea</taxon>
        <taxon>Malacostraca</taxon>
        <taxon>Eumalacostraca</taxon>
        <taxon>Eucarida</taxon>
        <taxon>Decapoda</taxon>
        <taxon>Pleocyemata</taxon>
        <taxon>Brachyura</taxon>
        <taxon>Eubrachyura</taxon>
        <taxon>Portunoidea</taxon>
        <taxon>Portunidae</taxon>
        <taxon>Portuninae</taxon>
        <taxon>Portunus</taxon>
    </lineage>
</organism>
<gene>
    <name evidence="2" type="ORF">E2C01_028183</name>
</gene>
<name>A0A5B7EQY1_PORTR</name>
<reference evidence="2 3" key="1">
    <citation type="submission" date="2019-05" db="EMBL/GenBank/DDBJ databases">
        <title>Another draft genome of Portunus trituberculatus and its Hox gene families provides insights of decapod evolution.</title>
        <authorList>
            <person name="Jeong J.-H."/>
            <person name="Song I."/>
            <person name="Kim S."/>
            <person name="Choi T."/>
            <person name="Kim D."/>
            <person name="Ryu S."/>
            <person name="Kim W."/>
        </authorList>
    </citation>
    <scope>NUCLEOTIDE SEQUENCE [LARGE SCALE GENOMIC DNA]</scope>
    <source>
        <tissue evidence="2">Muscle</tissue>
    </source>
</reference>
<accession>A0A5B7EQY1</accession>
<evidence type="ECO:0000313" key="3">
    <source>
        <dbReference type="Proteomes" id="UP000324222"/>
    </source>
</evidence>
<feature type="chain" id="PRO_5022988498" evidence="1">
    <location>
        <begin position="34"/>
        <end position="111"/>
    </location>
</feature>
<dbReference type="Proteomes" id="UP000324222">
    <property type="component" value="Unassembled WGS sequence"/>
</dbReference>
<evidence type="ECO:0000256" key="1">
    <source>
        <dbReference type="SAM" id="SignalP"/>
    </source>
</evidence>
<sequence>MVMADGDGGLPLRRMHRHVLTGLLLLMTASCMAIPVPAEGDYDLNYVLSNLTALWEEVAQLRHDVEDHRHGYPPHSQVTQEVDTLQHEMVVHAYQRPHEGHNDHHDPNALQ</sequence>
<feature type="signal peptide" evidence="1">
    <location>
        <begin position="1"/>
        <end position="33"/>
    </location>
</feature>
<proteinExistence type="predicted"/>
<protein>
    <submittedName>
        <fullName evidence="2">Uncharacterized protein</fullName>
    </submittedName>
</protein>
<dbReference type="AlphaFoldDB" id="A0A5B7EQY1"/>
<dbReference type="OrthoDB" id="2015551at2759"/>
<keyword evidence="3" id="KW-1185">Reference proteome</keyword>
<evidence type="ECO:0000313" key="2">
    <source>
        <dbReference type="EMBL" id="MPC34784.1"/>
    </source>
</evidence>
<keyword evidence="1" id="KW-0732">Signal</keyword>
<dbReference type="EMBL" id="VSRR010003130">
    <property type="protein sequence ID" value="MPC34784.1"/>
    <property type="molecule type" value="Genomic_DNA"/>
</dbReference>
<comment type="caution">
    <text evidence="2">The sequence shown here is derived from an EMBL/GenBank/DDBJ whole genome shotgun (WGS) entry which is preliminary data.</text>
</comment>